<dbReference type="AlphaFoldDB" id="A0ABD1QSM0"/>
<evidence type="ECO:0000256" key="1">
    <source>
        <dbReference type="ARBA" id="ARBA00004123"/>
    </source>
</evidence>
<evidence type="ECO:0000313" key="7">
    <source>
        <dbReference type="EMBL" id="KAL2478538.1"/>
    </source>
</evidence>
<sequence length="159" mass="18029">MSEPSQSLPVIKMDPSAYAVMEKPAEMEEDNIHYLSGKPFFHLVLSKSHVNRPFQFRTPVKFIPLLPSARVPVILRHGGKNWNMSYIGNCGFPRFDSNWKTFVLENDLKIGDACVFELMECSSTNLRFKVHVLRGDLPPELLAKVNSRGKTQDAPIVLD</sequence>
<dbReference type="InterPro" id="IPR015300">
    <property type="entry name" value="DNA-bd_pseudobarrel_sf"/>
</dbReference>
<dbReference type="PANTHER" id="PTHR31391">
    <property type="entry name" value="B3 DOMAIN-CONTAINING PROTEIN OS11G0197600-RELATED"/>
    <property type="match status" value="1"/>
</dbReference>
<dbReference type="SMART" id="SM01019">
    <property type="entry name" value="B3"/>
    <property type="match status" value="1"/>
</dbReference>
<proteinExistence type="predicted"/>
<comment type="caution">
    <text evidence="7">The sequence shown here is derived from an EMBL/GenBank/DDBJ whole genome shotgun (WGS) entry which is preliminary data.</text>
</comment>
<keyword evidence="8" id="KW-1185">Reference proteome</keyword>
<dbReference type="GO" id="GO:0003677">
    <property type="term" value="F:DNA binding"/>
    <property type="evidence" value="ECO:0007669"/>
    <property type="project" value="UniProtKB-KW"/>
</dbReference>
<evidence type="ECO:0000256" key="3">
    <source>
        <dbReference type="ARBA" id="ARBA00023125"/>
    </source>
</evidence>
<dbReference type="PROSITE" id="PS50863">
    <property type="entry name" value="B3"/>
    <property type="match status" value="1"/>
</dbReference>
<evidence type="ECO:0000313" key="8">
    <source>
        <dbReference type="Proteomes" id="UP001604277"/>
    </source>
</evidence>
<evidence type="ECO:0000259" key="6">
    <source>
        <dbReference type="PROSITE" id="PS50863"/>
    </source>
</evidence>
<dbReference type="InterPro" id="IPR044837">
    <property type="entry name" value="REM16-like"/>
</dbReference>
<evidence type="ECO:0000256" key="4">
    <source>
        <dbReference type="ARBA" id="ARBA00023163"/>
    </source>
</evidence>
<dbReference type="SUPFAM" id="SSF101936">
    <property type="entry name" value="DNA-binding pseudobarrel domain"/>
    <property type="match status" value="1"/>
</dbReference>
<feature type="domain" description="TF-B3" evidence="6">
    <location>
        <begin position="41"/>
        <end position="136"/>
    </location>
</feature>
<keyword evidence="2" id="KW-0805">Transcription regulation</keyword>
<reference evidence="8" key="1">
    <citation type="submission" date="2024-07" db="EMBL/GenBank/DDBJ databases">
        <title>Two chromosome-level genome assemblies of Korean endemic species Abeliophyllum distichum and Forsythia ovata (Oleaceae).</title>
        <authorList>
            <person name="Jang H."/>
        </authorList>
    </citation>
    <scope>NUCLEOTIDE SEQUENCE [LARGE SCALE GENOMIC DNA]</scope>
</reference>
<dbReference type="Proteomes" id="UP001604277">
    <property type="component" value="Unassembled WGS sequence"/>
</dbReference>
<evidence type="ECO:0000256" key="5">
    <source>
        <dbReference type="ARBA" id="ARBA00023242"/>
    </source>
</evidence>
<comment type="subcellular location">
    <subcellularLocation>
        <location evidence="1">Nucleus</location>
    </subcellularLocation>
</comment>
<dbReference type="EMBL" id="JBFOLJ010000014">
    <property type="protein sequence ID" value="KAL2478538.1"/>
    <property type="molecule type" value="Genomic_DNA"/>
</dbReference>
<gene>
    <name evidence="7" type="ORF">Fot_47552</name>
</gene>
<name>A0ABD1QSM0_9LAMI</name>
<dbReference type="CDD" id="cd10017">
    <property type="entry name" value="B3_DNA"/>
    <property type="match status" value="1"/>
</dbReference>
<evidence type="ECO:0000256" key="2">
    <source>
        <dbReference type="ARBA" id="ARBA00023015"/>
    </source>
</evidence>
<keyword evidence="3" id="KW-0238">DNA-binding</keyword>
<dbReference type="GO" id="GO:0005634">
    <property type="term" value="C:nucleus"/>
    <property type="evidence" value="ECO:0007669"/>
    <property type="project" value="UniProtKB-SubCell"/>
</dbReference>
<dbReference type="Pfam" id="PF02362">
    <property type="entry name" value="B3"/>
    <property type="match status" value="1"/>
</dbReference>
<protein>
    <submittedName>
        <fullName evidence="7">B3 domain-containing protein</fullName>
    </submittedName>
</protein>
<accession>A0ABD1QSM0</accession>
<organism evidence="7 8">
    <name type="scientific">Forsythia ovata</name>
    <dbReference type="NCBI Taxonomy" id="205694"/>
    <lineage>
        <taxon>Eukaryota</taxon>
        <taxon>Viridiplantae</taxon>
        <taxon>Streptophyta</taxon>
        <taxon>Embryophyta</taxon>
        <taxon>Tracheophyta</taxon>
        <taxon>Spermatophyta</taxon>
        <taxon>Magnoliopsida</taxon>
        <taxon>eudicotyledons</taxon>
        <taxon>Gunneridae</taxon>
        <taxon>Pentapetalae</taxon>
        <taxon>asterids</taxon>
        <taxon>lamiids</taxon>
        <taxon>Lamiales</taxon>
        <taxon>Oleaceae</taxon>
        <taxon>Forsythieae</taxon>
        <taxon>Forsythia</taxon>
    </lineage>
</organism>
<keyword evidence="4" id="KW-0804">Transcription</keyword>
<dbReference type="InterPro" id="IPR003340">
    <property type="entry name" value="B3_DNA-bd"/>
</dbReference>
<dbReference type="Gene3D" id="2.40.330.10">
    <property type="entry name" value="DNA-binding pseudobarrel domain"/>
    <property type="match status" value="1"/>
</dbReference>
<keyword evidence="5" id="KW-0539">Nucleus</keyword>
<dbReference type="PANTHER" id="PTHR31391:SF64">
    <property type="entry name" value="B3 DOMAIN-CONTAINING PROTEIN OS06G0112300"/>
    <property type="match status" value="1"/>
</dbReference>